<evidence type="ECO:0000313" key="2">
    <source>
        <dbReference type="EMBL" id="BBI37169.1"/>
    </source>
</evidence>
<dbReference type="AlphaFoldDB" id="A0A455TMH6"/>
<keyword evidence="2" id="KW-0150">Chloroplast</keyword>
<keyword evidence="1" id="KW-0472">Membrane</keyword>
<feature type="transmembrane region" description="Helical" evidence="1">
    <location>
        <begin position="6"/>
        <end position="29"/>
    </location>
</feature>
<proteinExistence type="predicted"/>
<accession>A0A455TMH6</accession>
<name>A0A455TMH6_PALPL</name>
<organism evidence="2">
    <name type="scientific">Palmaria palmata</name>
    <name type="common">Dulse</name>
    <name type="synonym">Rhodymenia palmata</name>
    <dbReference type="NCBI Taxonomy" id="2822"/>
    <lineage>
        <taxon>Eukaryota</taxon>
        <taxon>Rhodophyta</taxon>
        <taxon>Florideophyceae</taxon>
        <taxon>Nemaliophycidae</taxon>
        <taxon>Palmariales</taxon>
        <taxon>Palmariaceae</taxon>
        <taxon>Palmaria</taxon>
    </lineage>
</organism>
<sequence length="136" mass="15994">MIEIIPITYLILLSAILTPIFILLILQVINFQRKEYSLLKNLKSFNLSVLSTEEIYSIANLCIDHKKLCLALTVLEDRLHKNTDMSLNWQAKYCNAIGFIFNDISLNMTAKKYYEYACRLDPKYLYSRKNLENLYK</sequence>
<geneLocation type="chloroplast" evidence="2"/>
<keyword evidence="2" id="KW-0934">Plastid</keyword>
<keyword evidence="1" id="KW-0812">Transmembrane</keyword>
<keyword evidence="1" id="KW-1133">Transmembrane helix</keyword>
<protein>
    <submittedName>
        <fullName evidence="2">Photosystem I assembly related protein</fullName>
    </submittedName>
</protein>
<gene>
    <name evidence="2" type="primary">ycf37</name>
</gene>
<dbReference type="EMBL" id="AB807662">
    <property type="protein sequence ID" value="BBI37169.1"/>
    <property type="molecule type" value="Genomic_DNA"/>
</dbReference>
<reference evidence="2" key="1">
    <citation type="journal article" date="2019" name="Mar. Drugs">
        <title>In Silico Analysis of Relationship between Proteins from Plastid Genome of Red Alga Palmaria sp. (Japan) and Angiotensin I Converting Enzyme Inhibitory Peptides.</title>
        <authorList>
            <person name="Kumagai Y."/>
            <person name="Miyabe Y."/>
            <person name="Takeda T."/>
            <person name="Adachi K."/>
            <person name="Yasui H."/>
            <person name="Kishimura H."/>
        </authorList>
    </citation>
    <scope>NUCLEOTIDE SEQUENCE</scope>
</reference>
<evidence type="ECO:0000256" key="1">
    <source>
        <dbReference type="SAM" id="Phobius"/>
    </source>
</evidence>